<dbReference type="Proteomes" id="UP000637267">
    <property type="component" value="Unassembled WGS sequence"/>
</dbReference>
<name>A0ABQ2P4A9_9NEIS</name>
<protein>
    <submittedName>
        <fullName evidence="1">Uncharacterized protein</fullName>
    </submittedName>
</protein>
<reference evidence="2" key="1">
    <citation type="journal article" date="2019" name="Int. J. Syst. Evol. Microbiol.">
        <title>The Global Catalogue of Microorganisms (GCM) 10K type strain sequencing project: providing services to taxonomists for standard genome sequencing and annotation.</title>
        <authorList>
            <consortium name="The Broad Institute Genomics Platform"/>
            <consortium name="The Broad Institute Genome Sequencing Center for Infectious Disease"/>
            <person name="Wu L."/>
            <person name="Ma J."/>
        </authorList>
    </citation>
    <scope>NUCLEOTIDE SEQUENCE [LARGE SCALE GENOMIC DNA]</scope>
    <source>
        <strain evidence="2">CGMCC 1.8859</strain>
    </source>
</reference>
<comment type="caution">
    <text evidence="1">The sequence shown here is derived from an EMBL/GenBank/DDBJ whole genome shotgun (WGS) entry which is preliminary data.</text>
</comment>
<sequence>MLFEFLAKDMCAGGCPGGAHYAMRVKADNRANVALIVGSAFDTKGYKFTATGLQNTALRVSADAFYMFAHVIFSCTTPAKQAKTGKNVRTICMKQAK</sequence>
<evidence type="ECO:0000313" key="2">
    <source>
        <dbReference type="Proteomes" id="UP000637267"/>
    </source>
</evidence>
<gene>
    <name evidence="1" type="ORF">GCM10010970_02070</name>
</gene>
<organism evidence="1 2">
    <name type="scientific">Silvimonas iriomotensis</name>
    <dbReference type="NCBI Taxonomy" id="449662"/>
    <lineage>
        <taxon>Bacteria</taxon>
        <taxon>Pseudomonadati</taxon>
        <taxon>Pseudomonadota</taxon>
        <taxon>Betaproteobacteria</taxon>
        <taxon>Neisseriales</taxon>
        <taxon>Chitinibacteraceae</taxon>
        <taxon>Silvimonas</taxon>
    </lineage>
</organism>
<evidence type="ECO:0000313" key="1">
    <source>
        <dbReference type="EMBL" id="GGP17891.1"/>
    </source>
</evidence>
<dbReference type="RefSeq" id="WP_188701422.1">
    <property type="nucleotide sequence ID" value="NZ_BMLX01000001.1"/>
</dbReference>
<accession>A0ABQ2P4A9</accession>
<keyword evidence="2" id="KW-1185">Reference proteome</keyword>
<proteinExistence type="predicted"/>
<dbReference type="EMBL" id="BMLX01000001">
    <property type="protein sequence ID" value="GGP17891.1"/>
    <property type="molecule type" value="Genomic_DNA"/>
</dbReference>